<feature type="compositionally biased region" description="Basic and acidic residues" evidence="1">
    <location>
        <begin position="174"/>
        <end position="192"/>
    </location>
</feature>
<gene>
    <name evidence="2" type="ORF">TOPH_02803</name>
</gene>
<dbReference type="EMBL" id="LFRF01000005">
    <property type="protein sequence ID" value="KND92792.1"/>
    <property type="molecule type" value="Genomic_DNA"/>
</dbReference>
<dbReference type="Proteomes" id="UP000036947">
    <property type="component" value="Unassembled WGS sequence"/>
</dbReference>
<proteinExistence type="predicted"/>
<feature type="region of interest" description="Disordered" evidence="1">
    <location>
        <begin position="1"/>
        <end position="96"/>
    </location>
</feature>
<sequence length="472" mass="51167">MPPKAATKKRPLDAADANSGANSNAGASAAKKPRAAAKPATKPAAKPPAKPAAKPPAKPAAKTAAKPTTAKPKAMAAKATASKAKDAPVPVPSIRRIPRGPNGDVFMPQVMPRECVSVIENIPMPGWWVSGIDATPGREMTLGCRRWWHEHGEWLDANKKALKLKAADWKRREEAMSKPDELEEDWGNHDWDFVCTQEPGNDDDDDEEDEFEEDEDEDCKDNSGDEAGDDAPKKTNGGAAVTEDFGGFSRPSNVTRTSLAAWGGIEVFENIFIWFASVVKKASTKWRDIWCEVEGLAMFLRSGLADFTMTDDPEKGANVVELIGLMTLTALRIIKEKGGFVPGGEVPNFGLILSIVIKRGWELGAVYCDESSHTSWVYPVLEMAKEAGIQVAGDPGYERTLKEIEDDGDDMTPEETEKWEKTLTVQLGAYKSEYAPSRGYGGNGGSVGGSNFDITMMSAAERKKYRLGSGLM</sequence>
<dbReference type="AlphaFoldDB" id="A0A0L0NF80"/>
<feature type="compositionally biased region" description="Low complexity" evidence="1">
    <location>
        <begin position="14"/>
        <end position="44"/>
    </location>
</feature>
<feature type="compositionally biased region" description="Low complexity" evidence="1">
    <location>
        <begin position="59"/>
        <end position="82"/>
    </location>
</feature>
<feature type="compositionally biased region" description="Acidic residues" evidence="1">
    <location>
        <begin position="200"/>
        <end position="229"/>
    </location>
</feature>
<evidence type="ECO:0000313" key="2">
    <source>
        <dbReference type="EMBL" id="KND92792.1"/>
    </source>
</evidence>
<evidence type="ECO:0000256" key="1">
    <source>
        <dbReference type="SAM" id="MobiDB-lite"/>
    </source>
</evidence>
<protein>
    <submittedName>
        <fullName evidence="2">Uncharacterized protein</fullName>
    </submittedName>
</protein>
<feature type="region of interest" description="Disordered" evidence="1">
    <location>
        <begin position="174"/>
        <end position="247"/>
    </location>
</feature>
<organism evidence="2 3">
    <name type="scientific">Tolypocladium ophioglossoides (strain CBS 100239)</name>
    <name type="common">Snaketongue truffleclub</name>
    <name type="synonym">Elaphocordyceps ophioglossoides</name>
    <dbReference type="NCBI Taxonomy" id="1163406"/>
    <lineage>
        <taxon>Eukaryota</taxon>
        <taxon>Fungi</taxon>
        <taxon>Dikarya</taxon>
        <taxon>Ascomycota</taxon>
        <taxon>Pezizomycotina</taxon>
        <taxon>Sordariomycetes</taxon>
        <taxon>Hypocreomycetidae</taxon>
        <taxon>Hypocreales</taxon>
        <taxon>Ophiocordycipitaceae</taxon>
        <taxon>Tolypocladium</taxon>
    </lineage>
</organism>
<keyword evidence="3" id="KW-1185">Reference proteome</keyword>
<comment type="caution">
    <text evidence="2">The sequence shown here is derived from an EMBL/GenBank/DDBJ whole genome shotgun (WGS) entry which is preliminary data.</text>
</comment>
<feature type="compositionally biased region" description="Pro residues" evidence="1">
    <location>
        <begin position="45"/>
        <end position="58"/>
    </location>
</feature>
<reference evidence="2 3" key="1">
    <citation type="journal article" date="2015" name="BMC Genomics">
        <title>The genome of the truffle-parasite Tolypocladium ophioglossoides and the evolution of antifungal peptaibiotics.</title>
        <authorList>
            <person name="Quandt C.A."/>
            <person name="Bushley K.E."/>
            <person name="Spatafora J.W."/>
        </authorList>
    </citation>
    <scope>NUCLEOTIDE SEQUENCE [LARGE SCALE GENOMIC DNA]</scope>
    <source>
        <strain evidence="2 3">CBS 100239</strain>
    </source>
</reference>
<accession>A0A0L0NF80</accession>
<dbReference type="OrthoDB" id="10037289at2759"/>
<evidence type="ECO:0000313" key="3">
    <source>
        <dbReference type="Proteomes" id="UP000036947"/>
    </source>
</evidence>
<name>A0A0L0NF80_TOLOC</name>